<evidence type="ECO:0000313" key="2">
    <source>
        <dbReference type="EMBL" id="EKU49586.1"/>
    </source>
</evidence>
<feature type="region of interest" description="Disordered" evidence="1">
    <location>
        <begin position="19"/>
        <end position="58"/>
    </location>
</feature>
<dbReference type="EMBL" id="AMSP01000001">
    <property type="protein sequence ID" value="EKU49586.1"/>
    <property type="molecule type" value="Genomic_DNA"/>
</dbReference>
<accession>K9AU39</accession>
<sequence>MDFSRFVATLQVILRGQEATLPGCPGGDDDAPRPDAADTATTGPDRNPCAGESAFGKEKFRNYDQKSHELLSL</sequence>
<dbReference type="AlphaFoldDB" id="K9AU39"/>
<gene>
    <name evidence="2" type="ORF">C272_02595</name>
</gene>
<proteinExistence type="predicted"/>
<organism evidence="2 3">
    <name type="scientific">Brevibacterium casei S18</name>
    <dbReference type="NCBI Taxonomy" id="1229781"/>
    <lineage>
        <taxon>Bacteria</taxon>
        <taxon>Bacillati</taxon>
        <taxon>Actinomycetota</taxon>
        <taxon>Actinomycetes</taxon>
        <taxon>Micrococcales</taxon>
        <taxon>Brevibacteriaceae</taxon>
        <taxon>Brevibacterium</taxon>
    </lineage>
</organism>
<evidence type="ECO:0000313" key="3">
    <source>
        <dbReference type="Proteomes" id="UP000009879"/>
    </source>
</evidence>
<reference evidence="2 3" key="1">
    <citation type="submission" date="2012-09" db="EMBL/GenBank/DDBJ databases">
        <title>Genome Sequence of Brevibacterium casei S18.</title>
        <authorList>
            <person name="Sharma R."/>
            <person name="Singh A."/>
            <person name="Jangir P.K."/>
        </authorList>
    </citation>
    <scope>NUCLEOTIDE SEQUENCE [LARGE SCALE GENOMIC DNA]</scope>
    <source>
        <strain evidence="2 3">S18</strain>
    </source>
</reference>
<protein>
    <submittedName>
        <fullName evidence="2">Uncharacterized protein</fullName>
    </submittedName>
</protein>
<comment type="caution">
    <text evidence="2">The sequence shown here is derived from an EMBL/GenBank/DDBJ whole genome shotgun (WGS) entry which is preliminary data.</text>
</comment>
<dbReference type="Proteomes" id="UP000009879">
    <property type="component" value="Unassembled WGS sequence"/>
</dbReference>
<feature type="compositionally biased region" description="Low complexity" evidence="1">
    <location>
        <begin position="37"/>
        <end position="46"/>
    </location>
</feature>
<name>K9AU39_9MICO</name>
<evidence type="ECO:0000256" key="1">
    <source>
        <dbReference type="SAM" id="MobiDB-lite"/>
    </source>
</evidence>
<keyword evidence="3" id="KW-1185">Reference proteome</keyword>